<dbReference type="AlphaFoldDB" id="A0A9D1EBZ3"/>
<proteinExistence type="predicted"/>
<comment type="caution">
    <text evidence="1">The sequence shown here is derived from an EMBL/GenBank/DDBJ whole genome shotgun (WGS) entry which is preliminary data.</text>
</comment>
<dbReference type="InterPro" id="IPR049585">
    <property type="entry name" value="CdiI_EcoliA0-like"/>
</dbReference>
<reference evidence="1" key="1">
    <citation type="submission" date="2020-10" db="EMBL/GenBank/DDBJ databases">
        <authorList>
            <person name="Gilroy R."/>
        </authorList>
    </citation>
    <scope>NUCLEOTIDE SEQUENCE</scope>
    <source>
        <strain evidence="1">ChiW13-3771</strain>
    </source>
</reference>
<reference evidence="1" key="2">
    <citation type="journal article" date="2021" name="PeerJ">
        <title>Extensive microbial diversity within the chicken gut microbiome revealed by metagenomics and culture.</title>
        <authorList>
            <person name="Gilroy R."/>
            <person name="Ravi A."/>
            <person name="Getino M."/>
            <person name="Pursley I."/>
            <person name="Horton D.L."/>
            <person name="Alikhan N.F."/>
            <person name="Baker D."/>
            <person name="Gharbi K."/>
            <person name="Hall N."/>
            <person name="Watson M."/>
            <person name="Adriaenssens E.M."/>
            <person name="Foster-Nyarko E."/>
            <person name="Jarju S."/>
            <person name="Secka A."/>
            <person name="Antonio M."/>
            <person name="Oren A."/>
            <person name="Chaudhuri R.R."/>
            <person name="La Ragione R."/>
            <person name="Hildebrand F."/>
            <person name="Pallen M.J."/>
        </authorList>
    </citation>
    <scope>NUCLEOTIDE SEQUENCE</scope>
    <source>
        <strain evidence="1">ChiW13-3771</strain>
    </source>
</reference>
<name>A0A9D1EBZ3_9FIRM</name>
<protein>
    <submittedName>
        <fullName evidence="1">Uncharacterized protein</fullName>
    </submittedName>
</protein>
<accession>A0A9D1EBZ3</accession>
<organism evidence="1 2">
    <name type="scientific">Candidatus Fimimorpha faecalis</name>
    <dbReference type="NCBI Taxonomy" id="2840824"/>
    <lineage>
        <taxon>Bacteria</taxon>
        <taxon>Bacillati</taxon>
        <taxon>Bacillota</taxon>
        <taxon>Clostridia</taxon>
        <taxon>Eubacteriales</taxon>
        <taxon>Candidatus Fimimorpha</taxon>
    </lineage>
</organism>
<dbReference type="Pfam" id="PF24172">
    <property type="entry name" value="CdiI_ImmP"/>
    <property type="match status" value="1"/>
</dbReference>
<sequence length="154" mass="18453">MDEEQKKRYHLLKEKNKRRLSDENWKNNTLFQECIDCFNNFEILSLESTEEIFNRLVESFPVTFYGSIDWSKFNGIINTEGMPYLYQTLNLKNKYYILWDMQNTPAIICDLFTILNNIYDVLAVSFNTWLLSLNENEIIEFYHGSKVTYGKLQK</sequence>
<dbReference type="CDD" id="cd20693">
    <property type="entry name" value="CdiI_EcoliA0-like"/>
    <property type="match status" value="1"/>
</dbReference>
<gene>
    <name evidence="1" type="ORF">IAC96_01205</name>
</gene>
<evidence type="ECO:0000313" key="2">
    <source>
        <dbReference type="Proteomes" id="UP000824201"/>
    </source>
</evidence>
<evidence type="ECO:0000313" key="1">
    <source>
        <dbReference type="EMBL" id="HIR87546.1"/>
    </source>
</evidence>
<dbReference type="Proteomes" id="UP000824201">
    <property type="component" value="Unassembled WGS sequence"/>
</dbReference>
<dbReference type="EMBL" id="DVHN01000008">
    <property type="protein sequence ID" value="HIR87546.1"/>
    <property type="molecule type" value="Genomic_DNA"/>
</dbReference>